<evidence type="ECO:0000313" key="4">
    <source>
        <dbReference type="EMBL" id="KAA0979642.1"/>
    </source>
</evidence>
<feature type="domain" description="Anti-sigma K factor RskA C-terminal" evidence="3">
    <location>
        <begin position="44"/>
        <end position="168"/>
    </location>
</feature>
<keyword evidence="2" id="KW-1133">Transmembrane helix</keyword>
<accession>A0A5B0EMK7</accession>
<feature type="transmembrane region" description="Helical" evidence="2">
    <location>
        <begin position="40"/>
        <end position="62"/>
    </location>
</feature>
<organism evidence="4 5">
    <name type="scientific">Paeniglutamicibacter gangotriensis</name>
    <dbReference type="NCBI Taxonomy" id="254787"/>
    <lineage>
        <taxon>Bacteria</taxon>
        <taxon>Bacillati</taxon>
        <taxon>Actinomycetota</taxon>
        <taxon>Actinomycetes</taxon>
        <taxon>Micrococcales</taxon>
        <taxon>Micrococcaceae</taxon>
        <taxon>Paeniglutamicibacter</taxon>
    </lineage>
</organism>
<reference evidence="4 5" key="1">
    <citation type="submission" date="2019-07" db="EMBL/GenBank/DDBJ databases">
        <title>Analysis of the biochemical properties, biological activity and biotechnological potential of siderophores and biosurfactants produced by Antarctic psychrotolerant bacteria.</title>
        <authorList>
            <person name="Styczynski M."/>
            <person name="Krucon T."/>
            <person name="Decewicz P."/>
            <person name="Dziewit L."/>
        </authorList>
    </citation>
    <scope>NUCLEOTIDE SEQUENCE [LARGE SCALE GENOMIC DNA]</scope>
    <source>
        <strain evidence="4 5">ANT_H27</strain>
    </source>
</reference>
<dbReference type="AlphaFoldDB" id="A0A5B0EMK7"/>
<dbReference type="Proteomes" id="UP000323856">
    <property type="component" value="Unassembled WGS sequence"/>
</dbReference>
<proteinExistence type="predicted"/>
<name>A0A5B0EMK7_9MICC</name>
<comment type="caution">
    <text evidence="4">The sequence shown here is derived from an EMBL/GenBank/DDBJ whole genome shotgun (WGS) entry which is preliminary data.</text>
</comment>
<evidence type="ECO:0000256" key="2">
    <source>
        <dbReference type="SAM" id="Phobius"/>
    </source>
</evidence>
<gene>
    <name evidence="4" type="ORF">FQ154_00275</name>
</gene>
<sequence>MTGTDPAHRGDENDEDLGMDLVDAVSTEAEVPARRPLKKWMFLVAALAVVAIGLIAGLVNLIPTDYAAKVDRASDQVVVEAEVEGGGHAVLTTSEKADAGKIELTSLPTIDPTETYAVWLIEASTDRPTLLANVTPGEKPIVEGFSGVKSLAFVMVSVEPGDGSSTGPSDEPLAVLELPEAK</sequence>
<keyword evidence="2" id="KW-0812">Transmembrane</keyword>
<dbReference type="GO" id="GO:0005886">
    <property type="term" value="C:plasma membrane"/>
    <property type="evidence" value="ECO:0007669"/>
    <property type="project" value="InterPro"/>
</dbReference>
<evidence type="ECO:0000313" key="5">
    <source>
        <dbReference type="Proteomes" id="UP000323856"/>
    </source>
</evidence>
<protein>
    <submittedName>
        <fullName evidence="4">Anti-sigma factor</fullName>
    </submittedName>
</protein>
<dbReference type="EMBL" id="VOBL01000001">
    <property type="protein sequence ID" value="KAA0979642.1"/>
    <property type="molecule type" value="Genomic_DNA"/>
</dbReference>
<evidence type="ECO:0000259" key="3">
    <source>
        <dbReference type="Pfam" id="PF10099"/>
    </source>
</evidence>
<dbReference type="RefSeq" id="WP_149618269.1">
    <property type="nucleotide sequence ID" value="NZ_VOBL01000001.1"/>
</dbReference>
<dbReference type="OrthoDB" id="4934544at2"/>
<dbReference type="InterPro" id="IPR018764">
    <property type="entry name" value="RskA_C"/>
</dbReference>
<evidence type="ECO:0000256" key="1">
    <source>
        <dbReference type="SAM" id="MobiDB-lite"/>
    </source>
</evidence>
<dbReference type="Pfam" id="PF10099">
    <property type="entry name" value="RskA_C"/>
    <property type="match status" value="1"/>
</dbReference>
<feature type="region of interest" description="Disordered" evidence="1">
    <location>
        <begin position="159"/>
        <end position="182"/>
    </location>
</feature>
<keyword evidence="2" id="KW-0472">Membrane</keyword>